<evidence type="ECO:0000313" key="6">
    <source>
        <dbReference type="Proteomes" id="UP000253318"/>
    </source>
</evidence>
<gene>
    <name evidence="5" type="ORF">DEF24_17620</name>
</gene>
<feature type="compositionally biased region" description="Low complexity" evidence="4">
    <location>
        <begin position="263"/>
        <end position="278"/>
    </location>
</feature>
<dbReference type="OrthoDB" id="146444at2"/>
<comment type="subcellular location">
    <subcellularLocation>
        <location evidence="2">Gas vesicle</location>
    </subcellularLocation>
</comment>
<organism evidence="5 6">
    <name type="scientific">Marinitenerispora sediminis</name>
    <dbReference type="NCBI Taxonomy" id="1931232"/>
    <lineage>
        <taxon>Bacteria</taxon>
        <taxon>Bacillati</taxon>
        <taxon>Actinomycetota</taxon>
        <taxon>Actinomycetes</taxon>
        <taxon>Streptosporangiales</taxon>
        <taxon>Nocardiopsidaceae</taxon>
        <taxon>Marinitenerispora</taxon>
    </lineage>
</organism>
<evidence type="ECO:0000256" key="1">
    <source>
        <dbReference type="ARBA" id="ARBA00022987"/>
    </source>
</evidence>
<dbReference type="Proteomes" id="UP000253318">
    <property type="component" value="Unassembled WGS sequence"/>
</dbReference>
<proteinExistence type="inferred from homology"/>
<keyword evidence="6" id="KW-1185">Reference proteome</keyword>
<feature type="region of interest" description="Disordered" evidence="4">
    <location>
        <begin position="135"/>
        <end position="175"/>
    </location>
</feature>
<dbReference type="PANTHER" id="PTHR36852:SF1">
    <property type="entry name" value="PROTEIN GVPL 2"/>
    <property type="match status" value="1"/>
</dbReference>
<evidence type="ECO:0000256" key="4">
    <source>
        <dbReference type="SAM" id="MobiDB-lite"/>
    </source>
</evidence>
<dbReference type="GO" id="GO:0031412">
    <property type="term" value="P:gas vesicle organization"/>
    <property type="evidence" value="ECO:0007669"/>
    <property type="project" value="InterPro"/>
</dbReference>
<feature type="compositionally biased region" description="Low complexity" evidence="4">
    <location>
        <begin position="135"/>
        <end position="148"/>
    </location>
</feature>
<keyword evidence="1" id="KW-0304">Gas vesicle</keyword>
<dbReference type="GO" id="GO:0031411">
    <property type="term" value="C:gas vesicle"/>
    <property type="evidence" value="ECO:0007669"/>
    <property type="project" value="UniProtKB-SubCell"/>
</dbReference>
<evidence type="ECO:0000313" key="5">
    <source>
        <dbReference type="EMBL" id="RCV55655.1"/>
    </source>
</evidence>
<dbReference type="RefSeq" id="WP_114399664.1">
    <property type="nucleotide sequence ID" value="NZ_QEIM01000143.1"/>
</dbReference>
<evidence type="ECO:0000256" key="2">
    <source>
        <dbReference type="ARBA" id="ARBA00035108"/>
    </source>
</evidence>
<feature type="region of interest" description="Disordered" evidence="4">
    <location>
        <begin position="263"/>
        <end position="294"/>
    </location>
</feature>
<protein>
    <submittedName>
        <fullName evidence="5">Gas vesicle protein GvpFL</fullName>
    </submittedName>
</protein>
<evidence type="ECO:0000256" key="3">
    <source>
        <dbReference type="ARBA" id="ARBA00035643"/>
    </source>
</evidence>
<dbReference type="InterPro" id="IPR009430">
    <property type="entry name" value="GvpL/GvpF"/>
</dbReference>
<dbReference type="EMBL" id="QEIN01000142">
    <property type="protein sequence ID" value="RCV55655.1"/>
    <property type="molecule type" value="Genomic_DNA"/>
</dbReference>
<accession>A0A368T2G9</accession>
<dbReference type="AlphaFoldDB" id="A0A368T2G9"/>
<sequence length="294" mass="31703">MSGGESAAYVYALTRPFPAGAVRELRGVGEHPVRLVAEDDLVAVTSAVPLREYDEDALKAKLEDLDWLEAVARAHNRVVDEVARHAVTLPLRLATVYRGDDRVREMLRDGRHRFGAALSRLAGRVEWGVKVYADPAASSSAPGPSGTPQTEARESPGKAYLRRRREQRQRRDDTWEQATGLVREVDEALRGLAEAREQHRPQHVRLTGERGENVLNAAYLVPAERSQPFLDAVARLRERAPGGTRIEVSGPWVPYSFASVADEPAAETAGGAAGGPADAGRRAGAGGGPSEGAP</sequence>
<name>A0A368T2G9_9ACTN</name>
<dbReference type="PANTHER" id="PTHR36852">
    <property type="entry name" value="PROTEIN GVPL 2"/>
    <property type="match status" value="1"/>
</dbReference>
<dbReference type="Pfam" id="PF06386">
    <property type="entry name" value="GvpL_GvpF"/>
    <property type="match status" value="1"/>
</dbReference>
<reference evidence="5 6" key="1">
    <citation type="submission" date="2018-04" db="EMBL/GenBank/DDBJ databases">
        <title>Novel actinobacteria from marine sediment.</title>
        <authorList>
            <person name="Ng Z.Y."/>
            <person name="Tan G.Y.A."/>
        </authorList>
    </citation>
    <scope>NUCLEOTIDE SEQUENCE [LARGE SCALE GENOMIC DNA]</scope>
    <source>
        <strain evidence="5 6">TPS81</strain>
    </source>
</reference>
<comment type="similarity">
    <text evidence="3">Belongs to the gas vesicle GvpF/GvpL family.</text>
</comment>
<comment type="caution">
    <text evidence="5">The sequence shown here is derived from an EMBL/GenBank/DDBJ whole genome shotgun (WGS) entry which is preliminary data.</text>
</comment>
<feature type="compositionally biased region" description="Gly residues" evidence="4">
    <location>
        <begin position="283"/>
        <end position="294"/>
    </location>
</feature>